<protein>
    <submittedName>
        <fullName evidence="1">Uncharacterized protein</fullName>
    </submittedName>
</protein>
<accession>A0A8C9F8F7</accession>
<reference evidence="1" key="2">
    <citation type="submission" date="2025-09" db="UniProtKB">
        <authorList>
            <consortium name="Ensembl"/>
        </authorList>
    </citation>
    <scope>IDENTIFICATION</scope>
</reference>
<evidence type="ECO:0000313" key="2">
    <source>
        <dbReference type="Proteomes" id="UP000694428"/>
    </source>
</evidence>
<organism evidence="1 2">
    <name type="scientific">Pavo cristatus</name>
    <name type="common">Indian peafowl</name>
    <name type="synonym">Blue peafowl</name>
    <dbReference type="NCBI Taxonomy" id="9049"/>
    <lineage>
        <taxon>Eukaryota</taxon>
        <taxon>Metazoa</taxon>
        <taxon>Chordata</taxon>
        <taxon>Craniata</taxon>
        <taxon>Vertebrata</taxon>
        <taxon>Euteleostomi</taxon>
        <taxon>Archelosauria</taxon>
        <taxon>Archosauria</taxon>
        <taxon>Dinosauria</taxon>
        <taxon>Saurischia</taxon>
        <taxon>Theropoda</taxon>
        <taxon>Coelurosauria</taxon>
        <taxon>Aves</taxon>
        <taxon>Neognathae</taxon>
        <taxon>Galloanserae</taxon>
        <taxon>Galliformes</taxon>
        <taxon>Phasianidae</taxon>
        <taxon>Phasianinae</taxon>
        <taxon>Pavo</taxon>
    </lineage>
</organism>
<evidence type="ECO:0000313" key="1">
    <source>
        <dbReference type="Ensembl" id="ENSPSTP00000011786.1"/>
    </source>
</evidence>
<proteinExistence type="predicted"/>
<reference evidence="1" key="1">
    <citation type="submission" date="2025-08" db="UniProtKB">
        <authorList>
            <consortium name="Ensembl"/>
        </authorList>
    </citation>
    <scope>IDENTIFICATION</scope>
</reference>
<sequence length="93" mass="10409">SEKFLLSIMPIEYTARIPTAFIIIIGYLCMGSMQCRCGVCTHPALLRAALPSHIRSEKKQSEIELAQKWSICTANNFITGKSRKLCFSMKLGL</sequence>
<dbReference type="AlphaFoldDB" id="A0A8C9F8F7"/>
<dbReference type="Proteomes" id="UP000694428">
    <property type="component" value="Unplaced"/>
</dbReference>
<keyword evidence="2" id="KW-1185">Reference proteome</keyword>
<dbReference type="Ensembl" id="ENSPSTT00000012364.1">
    <property type="protein sequence ID" value="ENSPSTP00000011786.1"/>
    <property type="gene ID" value="ENSPSTG00000008291.1"/>
</dbReference>
<name>A0A8C9F8F7_PAVCR</name>